<dbReference type="Pfam" id="PF10756">
    <property type="entry name" value="bPH_6"/>
    <property type="match status" value="1"/>
</dbReference>
<dbReference type="OrthoDB" id="3405416at2"/>
<evidence type="ECO:0000313" key="4">
    <source>
        <dbReference type="Proteomes" id="UP000321617"/>
    </source>
</evidence>
<dbReference type="Proteomes" id="UP000321617">
    <property type="component" value="Unassembled WGS sequence"/>
</dbReference>
<evidence type="ECO:0000259" key="2">
    <source>
        <dbReference type="Pfam" id="PF10756"/>
    </source>
</evidence>
<organism evidence="3 4">
    <name type="scientific">Stackebrandtia albiflava</name>
    <dbReference type="NCBI Taxonomy" id="406432"/>
    <lineage>
        <taxon>Bacteria</taxon>
        <taxon>Bacillati</taxon>
        <taxon>Actinomycetota</taxon>
        <taxon>Actinomycetes</taxon>
        <taxon>Glycomycetales</taxon>
        <taxon>Glycomycetaceae</taxon>
        <taxon>Stackebrandtia</taxon>
    </lineage>
</organism>
<keyword evidence="1" id="KW-0812">Transmembrane</keyword>
<feature type="transmembrane region" description="Helical" evidence="1">
    <location>
        <begin position="20"/>
        <end position="41"/>
    </location>
</feature>
<sequence>MSVVNTSSRVIRFRRSGGIWLAAFLSWVFVMPFAVSVFVELSETTRLLLAPVAVVALIVPLLVVVWSLRSGVDAGPDGVTVKALFNGRRVRWSEITGFDRREGRVFAVLESGNRLELPSVRPADLPRLLAVSGREVSDEDAQ</sequence>
<dbReference type="AlphaFoldDB" id="A0A562UQU3"/>
<name>A0A562UQU3_9ACTN</name>
<reference evidence="3 4" key="1">
    <citation type="journal article" date="2013" name="Stand. Genomic Sci.">
        <title>Genomic Encyclopedia of Type Strains, Phase I: The one thousand microbial genomes (KMG-I) project.</title>
        <authorList>
            <person name="Kyrpides N.C."/>
            <person name="Woyke T."/>
            <person name="Eisen J.A."/>
            <person name="Garrity G."/>
            <person name="Lilburn T.G."/>
            <person name="Beck B.J."/>
            <person name="Whitman W.B."/>
            <person name="Hugenholtz P."/>
            <person name="Klenk H.P."/>
        </authorList>
    </citation>
    <scope>NUCLEOTIDE SEQUENCE [LARGE SCALE GENOMIC DNA]</scope>
    <source>
        <strain evidence="3 4">DSM 45044</strain>
    </source>
</reference>
<proteinExistence type="predicted"/>
<evidence type="ECO:0000256" key="1">
    <source>
        <dbReference type="SAM" id="Phobius"/>
    </source>
</evidence>
<keyword evidence="1" id="KW-0472">Membrane</keyword>
<keyword evidence="4" id="KW-1185">Reference proteome</keyword>
<dbReference type="RefSeq" id="WP_147143476.1">
    <property type="nucleotide sequence ID" value="NZ_BAABIJ010000005.1"/>
</dbReference>
<feature type="transmembrane region" description="Helical" evidence="1">
    <location>
        <begin position="47"/>
        <end position="68"/>
    </location>
</feature>
<protein>
    <submittedName>
        <fullName evidence="3">PH (Pleckstrin Homology) domain-containing protein</fullName>
    </submittedName>
</protein>
<accession>A0A562UQU3</accession>
<feature type="domain" description="Low molecular weight protein antigen 6 PH" evidence="2">
    <location>
        <begin position="69"/>
        <end position="137"/>
    </location>
</feature>
<evidence type="ECO:0000313" key="3">
    <source>
        <dbReference type="EMBL" id="TWJ07993.1"/>
    </source>
</evidence>
<gene>
    <name evidence="3" type="ORF">LX16_4776</name>
</gene>
<dbReference type="InterPro" id="IPR019692">
    <property type="entry name" value="CFP-6_PH"/>
</dbReference>
<comment type="caution">
    <text evidence="3">The sequence shown here is derived from an EMBL/GenBank/DDBJ whole genome shotgun (WGS) entry which is preliminary data.</text>
</comment>
<dbReference type="EMBL" id="VLLL01000009">
    <property type="protein sequence ID" value="TWJ07993.1"/>
    <property type="molecule type" value="Genomic_DNA"/>
</dbReference>
<keyword evidence="1" id="KW-1133">Transmembrane helix</keyword>